<accession>A0A078AQG8</accession>
<feature type="region of interest" description="Disordered" evidence="1">
    <location>
        <begin position="578"/>
        <end position="607"/>
    </location>
</feature>
<dbReference type="Proteomes" id="UP000039865">
    <property type="component" value="Unassembled WGS sequence"/>
</dbReference>
<evidence type="ECO:0000256" key="1">
    <source>
        <dbReference type="SAM" id="MobiDB-lite"/>
    </source>
</evidence>
<feature type="compositionally biased region" description="Polar residues" evidence="1">
    <location>
        <begin position="578"/>
        <end position="596"/>
    </location>
</feature>
<evidence type="ECO:0000313" key="2">
    <source>
        <dbReference type="EMBL" id="CDW84399.1"/>
    </source>
</evidence>
<evidence type="ECO:0000313" key="3">
    <source>
        <dbReference type="Proteomes" id="UP000039865"/>
    </source>
</evidence>
<organism evidence="2 3">
    <name type="scientific">Stylonychia lemnae</name>
    <name type="common">Ciliate</name>
    <dbReference type="NCBI Taxonomy" id="5949"/>
    <lineage>
        <taxon>Eukaryota</taxon>
        <taxon>Sar</taxon>
        <taxon>Alveolata</taxon>
        <taxon>Ciliophora</taxon>
        <taxon>Intramacronucleata</taxon>
        <taxon>Spirotrichea</taxon>
        <taxon>Stichotrichia</taxon>
        <taxon>Sporadotrichida</taxon>
        <taxon>Oxytrichidae</taxon>
        <taxon>Stylonychinae</taxon>
        <taxon>Stylonychia</taxon>
    </lineage>
</organism>
<dbReference type="AlphaFoldDB" id="A0A078AQG8"/>
<feature type="region of interest" description="Disordered" evidence="1">
    <location>
        <begin position="739"/>
        <end position="761"/>
    </location>
</feature>
<reference evidence="2 3" key="1">
    <citation type="submission" date="2014-06" db="EMBL/GenBank/DDBJ databases">
        <authorList>
            <person name="Swart Estienne"/>
        </authorList>
    </citation>
    <scope>NUCLEOTIDE SEQUENCE [LARGE SCALE GENOMIC DNA]</scope>
    <source>
        <strain evidence="2 3">130c</strain>
    </source>
</reference>
<dbReference type="InParanoid" id="A0A078AQG8"/>
<sequence>MHQYRTKTYIADNDITQKNNRSSLNIIKNSYTNIDQNQDSMLRIPYQRDHSRNNLKQSIFRETQSYQNNRNSQHFSSIQEPDKSSVHNNYQRQTISSIYDASASKDDFIFTPKIMNYKKHQSKKRKNESSIDSYIQNVPLQMKTENKYKNAGALTSQRNFLTYQPYDNEFLGPFQEDRPKKVYNYIREDSAKTLKDNKIVNKNIKLYSNNYSPKGNQKIIISNMNSNVMTSIDTVRDNNDSYQQTHQDLFSQITKKLQNLSHIKDSFWQLLSSSQNLPSYSQRIPPSYIEKQQRIYDDMNSVQIELDYLIQLFSIHLRSMMLRDNKLMQRKKYYKSLYKKTRNQLIQCQITSQNNTQIDFIKSQQFDKQIKSQQDHTNQDKIKRLKGQIAELGDILNQRDREIVTLKNSLKMLEEDRIMEKIKQKRNSQSSLISGLNSIKDNKSMTEIIDQASNHKDELEESLSANPLFLDLLIECDRHIHENQNFVSQQDIENKQKQSTLDRELIYQIIDIIEQKYKSQYNNHQSDNGNNTQQQYQNFINQPINSQVNGQAQQFFVLQQSADQNEIQLYHSQSQGNNLSGYLNPNDSLPTQIQKSQKNETIESNTDCQQQYKQGIIDLRDSQSKVKSRNNMDLYLVTQAQSDQSINQFNQFCEMNKNSWKTNNPIVINNNLPSQSDFNCQDDNKTRKNVYSSQTDITSVDDHKEYHSQKQRPASKIEMKEQIFNEIFKKIKTTEMSLISDRDDKSTQRRGQINKKQFEDSEIQEKINRAEKNLHQSKLNNIKGPTSNIRLDTIQNQDFSYKVDAKRHYQNNLPNTILTERQPDISPVQKAEDSQQKQYFAEEDEDLLIQEIDKVEWPRGNPIDSSRINSKNSLLLSSNNKQNNNTNNSQNQSQDQQFNRFGFRLRQNSKGHSTESIEKRS</sequence>
<dbReference type="EMBL" id="CCKQ01012764">
    <property type="protein sequence ID" value="CDW84399.1"/>
    <property type="molecule type" value="Genomic_DNA"/>
</dbReference>
<name>A0A078AQG8_STYLE</name>
<keyword evidence="3" id="KW-1185">Reference proteome</keyword>
<proteinExistence type="predicted"/>
<gene>
    <name evidence="2" type="primary">Contig1202.g44</name>
    <name evidence="2" type="ORF">STYLEM_13461</name>
</gene>
<protein>
    <submittedName>
        <fullName evidence="2">Uncharacterized protein</fullName>
    </submittedName>
</protein>
<feature type="region of interest" description="Disordered" evidence="1">
    <location>
        <begin position="876"/>
        <end position="895"/>
    </location>
</feature>